<comment type="caution">
    <text evidence="2">The sequence shown here is derived from an EMBL/GenBank/DDBJ whole genome shotgun (WGS) entry which is preliminary data.</text>
</comment>
<feature type="compositionally biased region" description="Basic and acidic residues" evidence="1">
    <location>
        <begin position="284"/>
        <end position="314"/>
    </location>
</feature>
<accession>A0A8J2SFD9</accession>
<feature type="region of interest" description="Disordered" evidence="1">
    <location>
        <begin position="1"/>
        <end position="30"/>
    </location>
</feature>
<keyword evidence="3" id="KW-1185">Reference proteome</keyword>
<reference evidence="2" key="1">
    <citation type="submission" date="2021-11" db="EMBL/GenBank/DDBJ databases">
        <authorList>
            <consortium name="Genoscope - CEA"/>
            <person name="William W."/>
        </authorList>
    </citation>
    <scope>NUCLEOTIDE SEQUENCE</scope>
</reference>
<dbReference type="OrthoDB" id="10636320at2759"/>
<dbReference type="Proteomes" id="UP000789595">
    <property type="component" value="Unassembled WGS sequence"/>
</dbReference>
<evidence type="ECO:0000313" key="3">
    <source>
        <dbReference type="Proteomes" id="UP000789595"/>
    </source>
</evidence>
<evidence type="ECO:0000313" key="2">
    <source>
        <dbReference type="EMBL" id="CAH0369651.1"/>
    </source>
</evidence>
<evidence type="ECO:0000256" key="1">
    <source>
        <dbReference type="SAM" id="MobiDB-lite"/>
    </source>
</evidence>
<dbReference type="EMBL" id="CAKKNE010000002">
    <property type="protein sequence ID" value="CAH0369651.1"/>
    <property type="molecule type" value="Genomic_DNA"/>
</dbReference>
<organism evidence="2 3">
    <name type="scientific">Pelagomonas calceolata</name>
    <dbReference type="NCBI Taxonomy" id="35677"/>
    <lineage>
        <taxon>Eukaryota</taxon>
        <taxon>Sar</taxon>
        <taxon>Stramenopiles</taxon>
        <taxon>Ochrophyta</taxon>
        <taxon>Pelagophyceae</taxon>
        <taxon>Pelagomonadales</taxon>
        <taxon>Pelagomonadaceae</taxon>
        <taxon>Pelagomonas</taxon>
    </lineage>
</organism>
<protein>
    <submittedName>
        <fullName evidence="2">Uncharacterized protein</fullName>
    </submittedName>
</protein>
<feature type="compositionally biased region" description="Polar residues" evidence="1">
    <location>
        <begin position="476"/>
        <end position="485"/>
    </location>
</feature>
<sequence length="485" mass="53082">MALPGMGTTSYEDMRGLRAAGGGPRAARPRERTFVDHEMGSLHLVGGQRGAPEFGAWACMTHCPYEAPKPVPRPQVEVEPPQPVPPPVYDVEAEETRRRKALQQRERWENADNSMALGEEKPLSSSRLQKRDVRPSPFATNLEDQPVEPVKPRGTRRLTGPESISEADLAARRGRKKVESNAAKSAFGVGGSVVPSFGADITCAAAPQGDAYAIGNPRAESFVLRTRSTKRVGIQPQRTESADWAHRPSAVKMVSNVKRDCIGFGGGGDGGLSAELPPQNQGRKVIEREPPTQEDRPRGVRRQGFERDEADRGVFGDSTPQLHGTVPVSDIPKPDIGEKLRHFGAWYLQQYGEPPSREALEHAAAQLAAEAMETVEEKPSLQSQIKSYEARREPVDPRAQHFVEWYTKEYGEAPPQDLIDRAATTFMVSGESTEVEAPEKSVMAGKDPIRPHVAKPLAFAPPEPSSPTKPIRGRGQRSTLSLGWD</sequence>
<feature type="region of interest" description="Disordered" evidence="1">
    <location>
        <begin position="67"/>
        <end position="176"/>
    </location>
</feature>
<dbReference type="AlphaFoldDB" id="A0A8J2SFD9"/>
<feature type="region of interest" description="Disordered" evidence="1">
    <location>
        <begin position="268"/>
        <end position="333"/>
    </location>
</feature>
<gene>
    <name evidence="2" type="ORF">PECAL_2P27810</name>
</gene>
<feature type="region of interest" description="Disordered" evidence="1">
    <location>
        <begin position="430"/>
        <end position="485"/>
    </location>
</feature>
<proteinExistence type="predicted"/>
<name>A0A8J2SFD9_9STRA</name>
<feature type="region of interest" description="Disordered" evidence="1">
    <location>
        <begin position="375"/>
        <end position="394"/>
    </location>
</feature>